<dbReference type="PANTHER" id="PTHR44757:SF2">
    <property type="entry name" value="BIOFILM ARCHITECTURE MAINTENANCE PROTEIN MBAA"/>
    <property type="match status" value="1"/>
</dbReference>
<dbReference type="InterPro" id="IPR029787">
    <property type="entry name" value="Nucleotide_cyclase"/>
</dbReference>
<dbReference type="SUPFAM" id="SSF55785">
    <property type="entry name" value="PYP-like sensor domain (PAS domain)"/>
    <property type="match status" value="2"/>
</dbReference>
<keyword evidence="1" id="KW-1133">Transmembrane helix</keyword>
<feature type="domain" description="PAS" evidence="2">
    <location>
        <begin position="223"/>
        <end position="268"/>
    </location>
</feature>
<dbReference type="NCBIfam" id="TIGR00254">
    <property type="entry name" value="GGDEF"/>
    <property type="match status" value="1"/>
</dbReference>
<dbReference type="CDD" id="cd00130">
    <property type="entry name" value="PAS"/>
    <property type="match status" value="2"/>
</dbReference>
<keyword evidence="1" id="KW-0812">Transmembrane</keyword>
<dbReference type="Pfam" id="PF13426">
    <property type="entry name" value="PAS_9"/>
    <property type="match status" value="1"/>
</dbReference>
<dbReference type="InterPro" id="IPR001633">
    <property type="entry name" value="EAL_dom"/>
</dbReference>
<organism evidence="6">
    <name type="scientific">Comamonas kerstersii</name>
    <dbReference type="NCBI Taxonomy" id="225992"/>
    <lineage>
        <taxon>Bacteria</taxon>
        <taxon>Pseudomonadati</taxon>
        <taxon>Pseudomonadota</taxon>
        <taxon>Betaproteobacteria</taxon>
        <taxon>Burkholderiales</taxon>
        <taxon>Comamonadaceae</taxon>
        <taxon>Comamonas</taxon>
    </lineage>
</organism>
<gene>
    <name evidence="6" type="ORF">F7P80_14255</name>
</gene>
<proteinExistence type="predicted"/>
<dbReference type="SMART" id="SM00086">
    <property type="entry name" value="PAC"/>
    <property type="match status" value="2"/>
</dbReference>
<comment type="caution">
    <text evidence="6">The sequence shown here is derived from an EMBL/GenBank/DDBJ whole genome shotgun (WGS) entry which is preliminary data.</text>
</comment>
<dbReference type="SUPFAM" id="SSF141868">
    <property type="entry name" value="EAL domain-like"/>
    <property type="match status" value="1"/>
</dbReference>
<dbReference type="PANTHER" id="PTHR44757">
    <property type="entry name" value="DIGUANYLATE CYCLASE DGCP"/>
    <property type="match status" value="1"/>
</dbReference>
<dbReference type="InterPro" id="IPR001610">
    <property type="entry name" value="PAC"/>
</dbReference>
<dbReference type="SMART" id="SM00267">
    <property type="entry name" value="GGDEF"/>
    <property type="match status" value="1"/>
</dbReference>
<sequence>MAAANNELRKYMQQEGVDTVAHMAPGRAFTLYLVAGLVWFGAGDIGLPWLVQDREMYVLLQRSQDYIFVLLSGCYAAWLMWRIHRGEKHRASVGEALAKSEERLRLALEGSGSGMWDWDLVQGRHTFSPNVPAMLRYQGSDFDKDFQLLLRLHPKDANLVRQQAFDALHKGLPFVMTVRVLCFDGQYRWFEARGNRYLNEQGKPIRLCGIVADKTQQREEEDRLRLAATVVDNTSEGIVVTDANSQILSTNPAFSRLMGYEANELIGKRPSVFKSGRHGKDFYDALWDTLNRTGHWSGEIWNKRKNGEIFPERMSLNAVKDASGKTTHYVCMFTDISEEKRREKQLEFLAHRDALTGLPNRAWFMQELTCITDTAAPHTQQPMAAILLNLDRFKDVNDSYGHAVGDEVLRHIARQVQSALRPGDLIARMAGDEIVVLARALSSLEEASDMAEQLIQAAAQPWKSPDGFEVVVSVRAGICCYPQHAQTAASLVQGAHAAVYGAKQGKGGSKYWCFFDDAMPQAAHERIALEARLRNALVQGHLQLYYQPQVDIASNRIVGCEALIRWFDPVEGMISPARFIPVAETSGLIGPLGTWVLEAACNQAQAWTRQGLPAISMAVNISMHQFLLTDIVGGVRDALGSSQWPASQLELEITESALAERPEEALQVLRKLKALGVRLAIDDFGTGYSSLAHLKRFPIDLLKIDRSFVQDIPHSKEDMAISHAVIAMGQSMDMQVLAEGVETAAQLEFLRQHGCQLYQGYYCSKPLPAAEFAALLREDMQRPNESNHSFDI</sequence>
<name>A0A6A1QZM3_9BURK</name>
<dbReference type="InterPro" id="IPR043128">
    <property type="entry name" value="Rev_trsase/Diguanyl_cyclase"/>
</dbReference>
<dbReference type="InterPro" id="IPR052155">
    <property type="entry name" value="Biofilm_reg_signaling"/>
</dbReference>
<evidence type="ECO:0000259" key="3">
    <source>
        <dbReference type="PROSITE" id="PS50113"/>
    </source>
</evidence>
<keyword evidence="1" id="KW-0472">Membrane</keyword>
<dbReference type="Pfam" id="PF08447">
    <property type="entry name" value="PAS_3"/>
    <property type="match status" value="1"/>
</dbReference>
<evidence type="ECO:0000259" key="4">
    <source>
        <dbReference type="PROSITE" id="PS50883"/>
    </source>
</evidence>
<dbReference type="Gene3D" id="3.30.70.270">
    <property type="match status" value="1"/>
</dbReference>
<dbReference type="SMART" id="SM00091">
    <property type="entry name" value="PAS"/>
    <property type="match status" value="2"/>
</dbReference>
<dbReference type="FunFam" id="3.20.20.450:FF:000001">
    <property type="entry name" value="Cyclic di-GMP phosphodiesterase yahA"/>
    <property type="match status" value="1"/>
</dbReference>
<dbReference type="AlphaFoldDB" id="A0A6A1QZM3"/>
<dbReference type="CDD" id="cd01948">
    <property type="entry name" value="EAL"/>
    <property type="match status" value="1"/>
</dbReference>
<reference evidence="6" key="1">
    <citation type="submission" date="2019-09" db="EMBL/GenBank/DDBJ databases">
        <title>Draft genome sequences of 48 bacterial type strains from the CCUG.</title>
        <authorList>
            <person name="Tunovic T."/>
            <person name="Pineiro-Iglesias B."/>
            <person name="Unosson C."/>
            <person name="Inganas E."/>
            <person name="Ohlen M."/>
            <person name="Cardew S."/>
            <person name="Jensie-Markopoulos S."/>
            <person name="Salva-Serra F."/>
            <person name="Jaen-Luchoro D."/>
            <person name="Karlsson R."/>
            <person name="Svensson-Stadler L."/>
            <person name="Chun J."/>
            <person name="Moore E."/>
        </authorList>
    </citation>
    <scope>NUCLEOTIDE SEQUENCE</scope>
    <source>
        <strain evidence="6">CCUG 15333</strain>
    </source>
</reference>
<dbReference type="NCBIfam" id="TIGR00229">
    <property type="entry name" value="sensory_box"/>
    <property type="match status" value="1"/>
</dbReference>
<dbReference type="InterPro" id="IPR035919">
    <property type="entry name" value="EAL_sf"/>
</dbReference>
<dbReference type="InterPro" id="IPR000014">
    <property type="entry name" value="PAS"/>
</dbReference>
<dbReference type="InterPro" id="IPR000700">
    <property type="entry name" value="PAS-assoc_C"/>
</dbReference>
<feature type="domain" description="PAC" evidence="3">
    <location>
        <begin position="296"/>
        <end position="348"/>
    </location>
</feature>
<dbReference type="SUPFAM" id="SSF55073">
    <property type="entry name" value="Nucleotide cyclase"/>
    <property type="match status" value="1"/>
</dbReference>
<dbReference type="PROSITE" id="PS50887">
    <property type="entry name" value="GGDEF"/>
    <property type="match status" value="1"/>
</dbReference>
<dbReference type="EMBL" id="VZOT01000014">
    <property type="protein sequence ID" value="KAB0585239.1"/>
    <property type="molecule type" value="Genomic_DNA"/>
</dbReference>
<dbReference type="InterPro" id="IPR035965">
    <property type="entry name" value="PAS-like_dom_sf"/>
</dbReference>
<dbReference type="CDD" id="cd01949">
    <property type="entry name" value="GGDEF"/>
    <property type="match status" value="1"/>
</dbReference>
<evidence type="ECO:0000259" key="2">
    <source>
        <dbReference type="PROSITE" id="PS50112"/>
    </source>
</evidence>
<evidence type="ECO:0000313" key="6">
    <source>
        <dbReference type="EMBL" id="KAB0585239.1"/>
    </source>
</evidence>
<dbReference type="InterPro" id="IPR013655">
    <property type="entry name" value="PAS_fold_3"/>
</dbReference>
<evidence type="ECO:0000259" key="5">
    <source>
        <dbReference type="PROSITE" id="PS50887"/>
    </source>
</evidence>
<dbReference type="InterPro" id="IPR000160">
    <property type="entry name" value="GGDEF_dom"/>
</dbReference>
<dbReference type="Pfam" id="PF00563">
    <property type="entry name" value="EAL"/>
    <property type="match status" value="1"/>
</dbReference>
<dbReference type="PROSITE" id="PS50113">
    <property type="entry name" value="PAC"/>
    <property type="match status" value="2"/>
</dbReference>
<dbReference type="Gene3D" id="3.30.450.20">
    <property type="entry name" value="PAS domain"/>
    <property type="match status" value="2"/>
</dbReference>
<dbReference type="PROSITE" id="PS50883">
    <property type="entry name" value="EAL"/>
    <property type="match status" value="1"/>
</dbReference>
<feature type="domain" description="EAL" evidence="4">
    <location>
        <begin position="526"/>
        <end position="780"/>
    </location>
</feature>
<dbReference type="PROSITE" id="PS50112">
    <property type="entry name" value="PAS"/>
    <property type="match status" value="1"/>
</dbReference>
<dbReference type="Gene3D" id="3.20.20.450">
    <property type="entry name" value="EAL domain"/>
    <property type="match status" value="1"/>
</dbReference>
<feature type="domain" description="GGDEF" evidence="5">
    <location>
        <begin position="381"/>
        <end position="517"/>
    </location>
</feature>
<accession>A0A6A1QZM3</accession>
<dbReference type="SMART" id="SM00052">
    <property type="entry name" value="EAL"/>
    <property type="match status" value="1"/>
</dbReference>
<protein>
    <submittedName>
        <fullName evidence="6">EAL domain-containing protein</fullName>
    </submittedName>
</protein>
<feature type="transmembrane region" description="Helical" evidence="1">
    <location>
        <begin position="29"/>
        <end position="51"/>
    </location>
</feature>
<evidence type="ECO:0000256" key="1">
    <source>
        <dbReference type="SAM" id="Phobius"/>
    </source>
</evidence>
<dbReference type="Pfam" id="PF00990">
    <property type="entry name" value="GGDEF"/>
    <property type="match status" value="1"/>
</dbReference>
<feature type="domain" description="PAC" evidence="3">
    <location>
        <begin position="174"/>
        <end position="226"/>
    </location>
</feature>